<dbReference type="Proteomes" id="UP000676325">
    <property type="component" value="Unassembled WGS sequence"/>
</dbReference>
<organism evidence="2 3">
    <name type="scientific">Actinospica acidithermotolerans</name>
    <dbReference type="NCBI Taxonomy" id="2828514"/>
    <lineage>
        <taxon>Bacteria</taxon>
        <taxon>Bacillati</taxon>
        <taxon>Actinomycetota</taxon>
        <taxon>Actinomycetes</taxon>
        <taxon>Catenulisporales</taxon>
        <taxon>Actinospicaceae</taxon>
        <taxon>Actinospica</taxon>
    </lineage>
</organism>
<dbReference type="AlphaFoldDB" id="A0A941IGI1"/>
<evidence type="ECO:0000313" key="2">
    <source>
        <dbReference type="EMBL" id="MBR7827430.1"/>
    </source>
</evidence>
<dbReference type="Pfam" id="PF14012">
    <property type="entry name" value="DUF4229"/>
    <property type="match status" value="1"/>
</dbReference>
<dbReference type="EMBL" id="JAGSOH010000034">
    <property type="protein sequence ID" value="MBR7827430.1"/>
    <property type="molecule type" value="Genomic_DNA"/>
</dbReference>
<keyword evidence="3" id="KW-1185">Reference proteome</keyword>
<feature type="transmembrane region" description="Helical" evidence="1">
    <location>
        <begin position="55"/>
        <end position="73"/>
    </location>
</feature>
<evidence type="ECO:0000256" key="1">
    <source>
        <dbReference type="SAM" id="Phobius"/>
    </source>
</evidence>
<sequence length="108" mass="11885">MSANNEPVQQTPQRIPHATLRYTTLRLGLFLVALVVMWGVAKLAGMDLSTDTNRLILLAVALLLSSSVSFFALSKYRDAMSAGLVARSQRLSRKIQDSASFEDEEQDA</sequence>
<accession>A0A941IGI1</accession>
<proteinExistence type="predicted"/>
<name>A0A941IGI1_9ACTN</name>
<protein>
    <submittedName>
        <fullName evidence="2">DUF4229 domain-containing protein</fullName>
    </submittedName>
</protein>
<reference evidence="2" key="1">
    <citation type="submission" date="2021-04" db="EMBL/GenBank/DDBJ databases">
        <title>Genome based classification of Actinospica acidithermotolerans sp. nov., an actinobacterium isolated from an Indonesian hot spring.</title>
        <authorList>
            <person name="Kusuma A.B."/>
            <person name="Putra K.E."/>
            <person name="Nafisah S."/>
            <person name="Loh J."/>
            <person name="Nouioui I."/>
            <person name="Goodfellow M."/>
        </authorList>
    </citation>
    <scope>NUCLEOTIDE SEQUENCE</scope>
    <source>
        <strain evidence="2">MGRD01-02</strain>
    </source>
</reference>
<dbReference type="RefSeq" id="WP_212518572.1">
    <property type="nucleotide sequence ID" value="NZ_JAGSOH010000034.1"/>
</dbReference>
<feature type="transmembrane region" description="Helical" evidence="1">
    <location>
        <begin position="24"/>
        <end position="43"/>
    </location>
</feature>
<dbReference type="InterPro" id="IPR025323">
    <property type="entry name" value="DUF4229"/>
</dbReference>
<evidence type="ECO:0000313" key="3">
    <source>
        <dbReference type="Proteomes" id="UP000676325"/>
    </source>
</evidence>
<comment type="caution">
    <text evidence="2">The sequence shown here is derived from an EMBL/GenBank/DDBJ whole genome shotgun (WGS) entry which is preliminary data.</text>
</comment>
<gene>
    <name evidence="2" type="ORF">KDK95_14020</name>
</gene>
<keyword evidence="1" id="KW-1133">Transmembrane helix</keyword>
<keyword evidence="1" id="KW-0812">Transmembrane</keyword>
<keyword evidence="1" id="KW-0472">Membrane</keyword>